<proteinExistence type="inferred from homology"/>
<feature type="transmembrane region" description="Helical" evidence="7">
    <location>
        <begin position="36"/>
        <end position="63"/>
    </location>
</feature>
<keyword evidence="7" id="KW-0812">Transmembrane</keyword>
<keyword evidence="7" id="KW-1133">Transmembrane helix</keyword>
<dbReference type="PANTHER" id="PTHR42953:SF3">
    <property type="entry name" value="HIGH-AFFINITY ZINC UPTAKE SYSTEM PROTEIN ZNUA"/>
    <property type="match status" value="1"/>
</dbReference>
<dbReference type="InterPro" id="IPR006127">
    <property type="entry name" value="ZnuA-like"/>
</dbReference>
<evidence type="ECO:0000313" key="9">
    <source>
        <dbReference type="Proteomes" id="UP001432180"/>
    </source>
</evidence>
<dbReference type="EMBL" id="CP121472">
    <property type="protein sequence ID" value="WPL19607.1"/>
    <property type="molecule type" value="Genomic_DNA"/>
</dbReference>
<feature type="region of interest" description="Disordered" evidence="6">
    <location>
        <begin position="168"/>
        <end position="189"/>
    </location>
</feature>
<comment type="similarity">
    <text evidence="1">Belongs to the bacterial solute-binding protein 9 family.</text>
</comment>
<keyword evidence="7" id="KW-0472">Membrane</keyword>
<organism evidence="8 9">
    <name type="scientific">Thiorhodovibrio winogradskyi</name>
    <dbReference type="NCBI Taxonomy" id="77007"/>
    <lineage>
        <taxon>Bacteria</taxon>
        <taxon>Pseudomonadati</taxon>
        <taxon>Pseudomonadota</taxon>
        <taxon>Gammaproteobacteria</taxon>
        <taxon>Chromatiales</taxon>
        <taxon>Chromatiaceae</taxon>
        <taxon>Thiorhodovibrio</taxon>
    </lineage>
</organism>
<dbReference type="Pfam" id="PF01297">
    <property type="entry name" value="ZnuA"/>
    <property type="match status" value="1"/>
</dbReference>
<protein>
    <recommendedName>
        <fullName evidence="2">High-affinity zinc uptake system protein ZnuA</fullName>
    </recommendedName>
</protein>
<evidence type="ECO:0000256" key="7">
    <source>
        <dbReference type="SAM" id="Phobius"/>
    </source>
</evidence>
<reference evidence="8 9" key="1">
    <citation type="journal article" date="2023" name="Microorganisms">
        <title>Thiorhodovibrio frisius and Trv. litoralis spp. nov., Two Novel Members from a Clade of Fastidious Purple Sulfur Bacteria That Exhibit Unique Red-Shifted Light-Harvesting Capabilities.</title>
        <authorList>
            <person name="Methner A."/>
            <person name="Kuzyk S.B."/>
            <person name="Petersen J."/>
            <person name="Bauer S."/>
            <person name="Brinkmann H."/>
            <person name="Sichau K."/>
            <person name="Wanner G."/>
            <person name="Wolf J."/>
            <person name="Neumann-Schaal M."/>
            <person name="Henke P."/>
            <person name="Tank M."/>
            <person name="Sproer C."/>
            <person name="Bunk B."/>
            <person name="Overmann J."/>
        </authorList>
    </citation>
    <scope>NUCLEOTIDE SEQUENCE [LARGE SCALE GENOMIC DNA]</scope>
    <source>
        <strain evidence="8 9">DSM 6702</strain>
    </source>
</reference>
<evidence type="ECO:0000256" key="5">
    <source>
        <dbReference type="ARBA" id="ARBA00022906"/>
    </source>
</evidence>
<name>A0ABZ0SFH3_9GAMM</name>
<dbReference type="Gene3D" id="3.40.50.1980">
    <property type="entry name" value="Nitrogenase molybdenum iron protein domain"/>
    <property type="match status" value="2"/>
</dbReference>
<evidence type="ECO:0000313" key="8">
    <source>
        <dbReference type="EMBL" id="WPL19607.1"/>
    </source>
</evidence>
<dbReference type="Proteomes" id="UP001432180">
    <property type="component" value="Chromosome"/>
</dbReference>
<keyword evidence="5" id="KW-0406">Ion transport</keyword>
<evidence type="ECO:0000256" key="1">
    <source>
        <dbReference type="ARBA" id="ARBA00011028"/>
    </source>
</evidence>
<dbReference type="PANTHER" id="PTHR42953">
    <property type="entry name" value="HIGH-AFFINITY ZINC UPTAKE SYSTEM PROTEIN ZNUA-RELATED"/>
    <property type="match status" value="1"/>
</dbReference>
<keyword evidence="4" id="KW-0732">Signal</keyword>
<keyword evidence="5" id="KW-0864">Zinc transport</keyword>
<evidence type="ECO:0000256" key="3">
    <source>
        <dbReference type="ARBA" id="ARBA00022448"/>
    </source>
</evidence>
<dbReference type="SUPFAM" id="SSF53807">
    <property type="entry name" value="Helical backbone' metal receptor"/>
    <property type="match status" value="1"/>
</dbReference>
<evidence type="ECO:0000256" key="6">
    <source>
        <dbReference type="SAM" id="MobiDB-lite"/>
    </source>
</evidence>
<sequence length="360" mass="39806">MGGMRMKSDSVQPLRVGVGTNGPACRMISGHGRTRLVLSPLLPSGLMPGLMAALILILMAGLWPFQSLADPASRLRVFASVLPLQYLVQQVGGEQVQVEVMVLPGQSPATYEPRPRQVAALAQADLYVRVGVPFEDAWMRRIRAANPDMEILDARDGLTLRPMEAHRHGDDETRHHHHHPRAEEAGEHGGEFDAHVWTSPRLVRQMAERIRDRLSALDPDHAETYRANQQAFDQELAALDAELAEQLRDLEQRAFLVYHPAWGYFADAYDLRQIPVEFEGKEPSARQLARLIEQAETLGIRTVVVQPQFDQRAAERLARAINGRVASVDPLSVEYAANLRALAAVIAEGTQANPSANAGE</sequence>
<dbReference type="InterPro" id="IPR050492">
    <property type="entry name" value="Bact_metal-bind_prot9"/>
</dbReference>
<accession>A0ABZ0SFH3</accession>
<keyword evidence="9" id="KW-1185">Reference proteome</keyword>
<evidence type="ECO:0000256" key="2">
    <source>
        <dbReference type="ARBA" id="ARBA00015915"/>
    </source>
</evidence>
<keyword evidence="3" id="KW-0813">Transport</keyword>
<evidence type="ECO:0000256" key="4">
    <source>
        <dbReference type="ARBA" id="ARBA00022729"/>
    </source>
</evidence>
<keyword evidence="5" id="KW-0862">Zinc</keyword>
<gene>
    <name evidence="8" type="primary">znuA</name>
    <name evidence="8" type="ORF">Thiowin_04744</name>
</gene>